<dbReference type="AlphaFoldDB" id="A0A5M9JVU8"/>
<keyword evidence="1" id="KW-1133">Transmembrane helix</keyword>
<dbReference type="EMBL" id="VICG01000006">
    <property type="protein sequence ID" value="KAA8570945.1"/>
    <property type="molecule type" value="Genomic_DNA"/>
</dbReference>
<comment type="caution">
    <text evidence="3">The sequence shown here is derived from an EMBL/GenBank/DDBJ whole genome shotgun (WGS) entry which is preliminary data.</text>
</comment>
<dbReference type="PANTHER" id="PTHR11814">
    <property type="entry name" value="SULFATE TRANSPORTER"/>
    <property type="match status" value="1"/>
</dbReference>
<keyword evidence="1" id="KW-0472">Membrane</keyword>
<dbReference type="VEuPathDB" id="FungiDB:MFRU_011g00200"/>
<feature type="transmembrane region" description="Helical" evidence="1">
    <location>
        <begin position="6"/>
        <end position="29"/>
    </location>
</feature>
<dbReference type="InterPro" id="IPR001902">
    <property type="entry name" value="SLC26A/SulP_fam"/>
</dbReference>
<evidence type="ECO:0000313" key="3">
    <source>
        <dbReference type="EMBL" id="KAA8570945.1"/>
    </source>
</evidence>
<dbReference type="Proteomes" id="UP000322873">
    <property type="component" value="Unassembled WGS sequence"/>
</dbReference>
<gene>
    <name evidence="3" type="ORF">EYC84_000325</name>
</gene>
<dbReference type="Gene3D" id="3.30.750.24">
    <property type="entry name" value="STAS domain"/>
    <property type="match status" value="1"/>
</dbReference>
<keyword evidence="1" id="KW-0812">Transmembrane</keyword>
<reference evidence="3 4" key="1">
    <citation type="submission" date="2019-06" db="EMBL/GenBank/DDBJ databases">
        <title>Genome Sequence of the Brown Rot Fungal Pathogen Monilinia fructicola.</title>
        <authorList>
            <person name="De Miccolis Angelini R.M."/>
            <person name="Landi L."/>
            <person name="Abate D."/>
            <person name="Pollastro S."/>
            <person name="Romanazzi G."/>
            <person name="Faretra F."/>
        </authorList>
    </citation>
    <scope>NUCLEOTIDE SEQUENCE [LARGE SCALE GENOMIC DNA]</scope>
    <source>
        <strain evidence="3 4">Mfrc123</strain>
    </source>
</reference>
<evidence type="ECO:0000256" key="1">
    <source>
        <dbReference type="SAM" id="Phobius"/>
    </source>
</evidence>
<name>A0A5M9JVU8_MONFR</name>
<organism evidence="3 4">
    <name type="scientific">Monilinia fructicola</name>
    <name type="common">Brown rot fungus</name>
    <name type="synonym">Ciboria fructicola</name>
    <dbReference type="NCBI Taxonomy" id="38448"/>
    <lineage>
        <taxon>Eukaryota</taxon>
        <taxon>Fungi</taxon>
        <taxon>Dikarya</taxon>
        <taxon>Ascomycota</taxon>
        <taxon>Pezizomycotina</taxon>
        <taxon>Leotiomycetes</taxon>
        <taxon>Helotiales</taxon>
        <taxon>Sclerotiniaceae</taxon>
        <taxon>Monilinia</taxon>
    </lineage>
</organism>
<sequence length="191" mass="21476">MLIIFASTIFYSLTLGIAIGVGLSLLSVIKHSTRPRIQILGRIPGTNRFENAEDNPEKLEFIEGCLIVKIPEPLTFANTGDLKNRLRRLELYGTTNAHPALPRVRSPEHNKNIIFDIHGVTGLDGSGTQVLEEIVRGYRNRGVRVFFSARSARRNTYLETIGTEWDFGNLWGQRSFCKRCECGVEVDGNRT</sequence>
<dbReference type="GO" id="GO:0016020">
    <property type="term" value="C:membrane"/>
    <property type="evidence" value="ECO:0007669"/>
    <property type="project" value="InterPro"/>
</dbReference>
<feature type="domain" description="STAS" evidence="2">
    <location>
        <begin position="55"/>
        <end position="162"/>
    </location>
</feature>
<evidence type="ECO:0000259" key="2">
    <source>
        <dbReference type="PROSITE" id="PS50801"/>
    </source>
</evidence>
<dbReference type="InterPro" id="IPR002645">
    <property type="entry name" value="STAS_dom"/>
</dbReference>
<dbReference type="CDD" id="cd07042">
    <property type="entry name" value="STAS_SulP_like_sulfate_transporter"/>
    <property type="match status" value="1"/>
</dbReference>
<dbReference type="InterPro" id="IPR036513">
    <property type="entry name" value="STAS_dom_sf"/>
</dbReference>
<dbReference type="GO" id="GO:0055085">
    <property type="term" value="P:transmembrane transport"/>
    <property type="evidence" value="ECO:0007669"/>
    <property type="project" value="InterPro"/>
</dbReference>
<proteinExistence type="predicted"/>
<dbReference type="SUPFAM" id="SSF52091">
    <property type="entry name" value="SpoIIaa-like"/>
    <property type="match status" value="1"/>
</dbReference>
<dbReference type="PROSITE" id="PS50801">
    <property type="entry name" value="STAS"/>
    <property type="match status" value="1"/>
</dbReference>
<evidence type="ECO:0000313" key="4">
    <source>
        <dbReference type="Proteomes" id="UP000322873"/>
    </source>
</evidence>
<keyword evidence="4" id="KW-1185">Reference proteome</keyword>
<dbReference type="Pfam" id="PF01740">
    <property type="entry name" value="STAS"/>
    <property type="match status" value="1"/>
</dbReference>
<protein>
    <recommendedName>
        <fullName evidence="2">STAS domain-containing protein</fullName>
    </recommendedName>
</protein>
<accession>A0A5M9JVU8</accession>